<feature type="domain" description="Transglycosylase SLT" evidence="1">
    <location>
        <begin position="11"/>
        <end position="104"/>
    </location>
</feature>
<dbReference type="RefSeq" id="WP_096024419.1">
    <property type="nucleotide sequence ID" value="NZ_VOAV01000018.1"/>
</dbReference>
<organism evidence="2 3">
    <name type="scientific">Campylobacter lanienae</name>
    <dbReference type="NCBI Taxonomy" id="75658"/>
    <lineage>
        <taxon>Bacteria</taxon>
        <taxon>Pseudomonadati</taxon>
        <taxon>Campylobacterota</taxon>
        <taxon>Epsilonproteobacteria</taxon>
        <taxon>Campylobacterales</taxon>
        <taxon>Campylobacteraceae</taxon>
        <taxon>Campylobacter</taxon>
    </lineage>
</organism>
<dbReference type="Gene3D" id="1.10.530.10">
    <property type="match status" value="1"/>
</dbReference>
<keyword evidence="3" id="KW-1185">Reference proteome</keyword>
<accession>A0ABY3G8N4</accession>
<dbReference type="EMBL" id="VOAV01000018">
    <property type="protein sequence ID" value="TWO29297.1"/>
    <property type="molecule type" value="Genomic_DNA"/>
</dbReference>
<name>A0ABY3G8N4_9BACT</name>
<reference evidence="2 3" key="1">
    <citation type="submission" date="2019-07" db="EMBL/GenBank/DDBJ databases">
        <title>Rapid identification of Enteric Bacteria from Whole Genome Sequences (WGS) using Average Nucleotide Identity (ANI).</title>
        <authorList>
            <person name="Lane C."/>
        </authorList>
    </citation>
    <scope>NUCLEOTIDE SEQUENCE [LARGE SCALE GENOMIC DNA]</scope>
    <source>
        <strain evidence="2 3">2013D-9588</strain>
    </source>
</reference>
<comment type="caution">
    <text evidence="2">The sequence shown here is derived from an EMBL/GenBank/DDBJ whole genome shotgun (WGS) entry which is preliminary data.</text>
</comment>
<dbReference type="Proteomes" id="UP000321599">
    <property type="component" value="Unassembled WGS sequence"/>
</dbReference>
<gene>
    <name evidence="2" type="ORF">XK09_03930</name>
</gene>
<dbReference type="CDD" id="cd13400">
    <property type="entry name" value="LT_IagB-like"/>
    <property type="match status" value="1"/>
</dbReference>
<dbReference type="InterPro" id="IPR023346">
    <property type="entry name" value="Lysozyme-like_dom_sf"/>
</dbReference>
<sequence length="141" mass="16048">MLAKSEFDYIFIREALRFNLSFKLLKAIAITESGLNPKAINNNSNGTSDYGLMQINSIHLRRFKDITKEDLFNPSINIYIGAEVLKKCVNRHGLNYKALNCYNGRVKNNPYSNKVIANLLKINRGIDYEIIATPNSSIFTK</sequence>
<dbReference type="SUPFAM" id="SSF53955">
    <property type="entry name" value="Lysozyme-like"/>
    <property type="match status" value="1"/>
</dbReference>
<evidence type="ECO:0000313" key="3">
    <source>
        <dbReference type="Proteomes" id="UP000321599"/>
    </source>
</evidence>
<evidence type="ECO:0000259" key="1">
    <source>
        <dbReference type="Pfam" id="PF01464"/>
    </source>
</evidence>
<dbReference type="Pfam" id="PF01464">
    <property type="entry name" value="SLT"/>
    <property type="match status" value="1"/>
</dbReference>
<evidence type="ECO:0000313" key="2">
    <source>
        <dbReference type="EMBL" id="TWO29297.1"/>
    </source>
</evidence>
<proteinExistence type="predicted"/>
<dbReference type="InterPro" id="IPR008258">
    <property type="entry name" value="Transglycosylase_SLT_dom_1"/>
</dbReference>
<protein>
    <submittedName>
        <fullName evidence="2">Lytic transglycosylase domain-containing protein</fullName>
    </submittedName>
</protein>